<comment type="caution">
    <text evidence="3">The sequence shown here is derived from an EMBL/GenBank/DDBJ whole genome shotgun (WGS) entry which is preliminary data.</text>
</comment>
<name>A0A8I2YCC5_9AGAM</name>
<feature type="compositionally biased region" description="Polar residues" evidence="1">
    <location>
        <begin position="20"/>
        <end position="34"/>
    </location>
</feature>
<feature type="domain" description="DUF8190" evidence="2">
    <location>
        <begin position="174"/>
        <end position="291"/>
    </location>
</feature>
<dbReference type="OrthoDB" id="2736611at2759"/>
<keyword evidence="4" id="KW-1185">Reference proteome</keyword>
<dbReference type="InterPro" id="IPR058503">
    <property type="entry name" value="DUF8190"/>
</dbReference>
<dbReference type="AlphaFoldDB" id="A0A8I2YCC5"/>
<reference evidence="3" key="1">
    <citation type="submission" date="2021-03" db="EMBL/GenBank/DDBJ databases">
        <title>Evolutionary innovations through gain and loss of genes in the ectomycorrhizal Boletales.</title>
        <authorList>
            <person name="Wu G."/>
            <person name="Miyauchi S."/>
            <person name="Morin E."/>
            <person name="Yang Z.-L."/>
            <person name="Xu J."/>
            <person name="Martin F.M."/>
        </authorList>
    </citation>
    <scope>NUCLEOTIDE SEQUENCE</scope>
    <source>
        <strain evidence="3">BR01</strain>
    </source>
</reference>
<protein>
    <recommendedName>
        <fullName evidence="2">DUF8190 domain-containing protein</fullName>
    </recommendedName>
</protein>
<evidence type="ECO:0000256" key="1">
    <source>
        <dbReference type="SAM" id="MobiDB-lite"/>
    </source>
</evidence>
<organism evidence="3 4">
    <name type="scientific">Boletus reticuloceps</name>
    <dbReference type="NCBI Taxonomy" id="495285"/>
    <lineage>
        <taxon>Eukaryota</taxon>
        <taxon>Fungi</taxon>
        <taxon>Dikarya</taxon>
        <taxon>Basidiomycota</taxon>
        <taxon>Agaricomycotina</taxon>
        <taxon>Agaricomycetes</taxon>
        <taxon>Agaricomycetidae</taxon>
        <taxon>Boletales</taxon>
        <taxon>Boletineae</taxon>
        <taxon>Boletaceae</taxon>
        <taxon>Boletoideae</taxon>
        <taxon>Boletus</taxon>
    </lineage>
</organism>
<dbReference type="Proteomes" id="UP000683000">
    <property type="component" value="Unassembled WGS sequence"/>
</dbReference>
<evidence type="ECO:0000313" key="4">
    <source>
        <dbReference type="Proteomes" id="UP000683000"/>
    </source>
</evidence>
<proteinExistence type="predicted"/>
<feature type="region of interest" description="Disordered" evidence="1">
    <location>
        <begin position="17"/>
        <end position="40"/>
    </location>
</feature>
<dbReference type="Pfam" id="PF26608">
    <property type="entry name" value="DUF8190"/>
    <property type="match status" value="1"/>
</dbReference>
<dbReference type="EMBL" id="JAGFBS010000097">
    <property type="protein sequence ID" value="KAG6369236.1"/>
    <property type="molecule type" value="Genomic_DNA"/>
</dbReference>
<evidence type="ECO:0000313" key="3">
    <source>
        <dbReference type="EMBL" id="KAG6369236.1"/>
    </source>
</evidence>
<gene>
    <name evidence="3" type="ORF">JVT61DRAFT_15601</name>
</gene>
<evidence type="ECO:0000259" key="2">
    <source>
        <dbReference type="Pfam" id="PF26608"/>
    </source>
</evidence>
<sequence length="294" mass="32959">MSRVQIDIDQLDEAVERSLSESSDVGANLPNSNVDPLLDHAPADAPFDVAGVPDHMHADDAYAQTVIDEAIMRSTRPDAADPDFEAEFRNTALHQVHLVTLKTLFQQKNHRAAINILKQRSPIIINQDFRLSTTDDHLIPFIQGHFVDFVLYLGARLGLDAILPSPLVRDDHTWHLTLTFSNLFKQWPNTNASLPFSTTGRMLYLGSRAQEELWLAFVPNALLQQPDALPDMTPLAAAHGQSSMTTALSSDRAYMIVMFFASILSRMHFQDIHCNEDYPDPISYQSIVRVTDIL</sequence>
<accession>A0A8I2YCC5</accession>